<organism evidence="2 3">
    <name type="scientific">Paenibacillus illinoisensis</name>
    <dbReference type="NCBI Taxonomy" id="59845"/>
    <lineage>
        <taxon>Bacteria</taxon>
        <taxon>Bacillati</taxon>
        <taxon>Bacillota</taxon>
        <taxon>Bacilli</taxon>
        <taxon>Bacillales</taxon>
        <taxon>Paenibacillaceae</taxon>
        <taxon>Paenibacillus</taxon>
    </lineage>
</organism>
<sequence length="178" mass="20565">MTKQYKDVLSVEPPIEEQKRDYRPLGVSGLGGWLILIQIGLFLTIVLLAVQLIQQIVPIFTTETWELLTSKQSDYYHALWGPVLIFELVYNVLFLLFSLYTVYAFYSKKAILPRLMIIFYSVSLVVGIMDYLLLLQIPMARDLEDGSSMREIAKSVLTCAIWIPYFIKSVRVRNTFVN</sequence>
<evidence type="ECO:0000313" key="3">
    <source>
        <dbReference type="Proteomes" id="UP001618531"/>
    </source>
</evidence>
<accession>A0ABW8HR31</accession>
<evidence type="ECO:0000256" key="1">
    <source>
        <dbReference type="SAM" id="Phobius"/>
    </source>
</evidence>
<feature type="transmembrane region" description="Helical" evidence="1">
    <location>
        <begin position="117"/>
        <end position="137"/>
    </location>
</feature>
<reference evidence="2 3" key="1">
    <citation type="submission" date="2024-11" db="EMBL/GenBank/DDBJ databases">
        <title>Identification and Characterization of a Novel Fosfomycin Bacillithiol Transferase FosB8 in Paenibacillus illinoisensis.</title>
        <authorList>
            <person name="Lu W."/>
        </authorList>
    </citation>
    <scope>NUCLEOTIDE SEQUENCE [LARGE SCALE GENOMIC DNA]</scope>
    <source>
        <strain evidence="2 3">WP77</strain>
    </source>
</reference>
<keyword evidence="1" id="KW-0472">Membrane</keyword>
<dbReference type="Proteomes" id="UP001618531">
    <property type="component" value="Unassembled WGS sequence"/>
</dbReference>
<dbReference type="EMBL" id="JBIYSL010000002">
    <property type="protein sequence ID" value="MFK0522115.1"/>
    <property type="molecule type" value="Genomic_DNA"/>
</dbReference>
<feature type="transmembrane region" description="Helical" evidence="1">
    <location>
        <begin position="77"/>
        <end position="105"/>
    </location>
</feature>
<dbReference type="Pfam" id="PF10754">
    <property type="entry name" value="DUF2569"/>
    <property type="match status" value="1"/>
</dbReference>
<comment type="caution">
    <text evidence="2">The sequence shown here is derived from an EMBL/GenBank/DDBJ whole genome shotgun (WGS) entry which is preliminary data.</text>
</comment>
<proteinExistence type="predicted"/>
<protein>
    <submittedName>
        <fullName evidence="2">DUF2569 domain-containing protein</fullName>
    </submittedName>
</protein>
<evidence type="ECO:0000313" key="2">
    <source>
        <dbReference type="EMBL" id="MFK0522115.1"/>
    </source>
</evidence>
<gene>
    <name evidence="2" type="ORF">ACINKY_07855</name>
</gene>
<name>A0ABW8HR31_9BACL</name>
<keyword evidence="1" id="KW-1133">Transmembrane helix</keyword>
<keyword evidence="3" id="KW-1185">Reference proteome</keyword>
<keyword evidence="1" id="KW-0812">Transmembrane</keyword>
<dbReference type="InterPro" id="IPR019690">
    <property type="entry name" value="DUF2569"/>
</dbReference>
<feature type="transmembrane region" description="Helical" evidence="1">
    <location>
        <begin position="30"/>
        <end position="57"/>
    </location>
</feature>